<evidence type="ECO:0000256" key="1">
    <source>
        <dbReference type="SAM" id="Coils"/>
    </source>
</evidence>
<dbReference type="EMBL" id="JACHJD010000018">
    <property type="protein sequence ID" value="MBB5108276.1"/>
    <property type="molecule type" value="Genomic_DNA"/>
</dbReference>
<dbReference type="GO" id="GO:0004222">
    <property type="term" value="F:metalloendopeptidase activity"/>
    <property type="evidence" value="ECO:0007669"/>
    <property type="project" value="TreeGrafter"/>
</dbReference>
<feature type="transmembrane region" description="Helical" evidence="3">
    <location>
        <begin position="311"/>
        <end position="331"/>
    </location>
</feature>
<protein>
    <recommendedName>
        <fullName evidence="4">M23ase beta-sheet core domain-containing protein</fullName>
    </recommendedName>
</protein>
<evidence type="ECO:0000256" key="3">
    <source>
        <dbReference type="SAM" id="Phobius"/>
    </source>
</evidence>
<dbReference type="Pfam" id="PF01551">
    <property type="entry name" value="Peptidase_M23"/>
    <property type="match status" value="1"/>
</dbReference>
<keyword evidence="3" id="KW-0812">Transmembrane</keyword>
<keyword evidence="1" id="KW-0175">Coiled coil</keyword>
<keyword evidence="8" id="KW-1185">Reference proteome</keyword>
<dbReference type="Proteomes" id="UP000549009">
    <property type="component" value="Unassembled WGS sequence"/>
</dbReference>
<feature type="domain" description="M23ase beta-sheet core" evidence="4">
    <location>
        <begin position="1481"/>
        <end position="1575"/>
    </location>
</feature>
<gene>
    <name evidence="6" type="ORF">CP982_07275</name>
    <name evidence="5" type="ORF">FHS40_007397</name>
</gene>
<dbReference type="EMBL" id="CP023690">
    <property type="protein sequence ID" value="QEV58535.1"/>
    <property type="molecule type" value="Genomic_DNA"/>
</dbReference>
<organism evidence="6 7">
    <name type="scientific">Streptomyces spectabilis</name>
    <dbReference type="NCBI Taxonomy" id="68270"/>
    <lineage>
        <taxon>Bacteria</taxon>
        <taxon>Bacillati</taxon>
        <taxon>Actinomycetota</taxon>
        <taxon>Actinomycetes</taxon>
        <taxon>Kitasatosporales</taxon>
        <taxon>Streptomycetaceae</taxon>
        <taxon>Streptomyces</taxon>
    </lineage>
</organism>
<evidence type="ECO:0000313" key="6">
    <source>
        <dbReference type="EMBL" id="QEV58535.1"/>
    </source>
</evidence>
<accession>A0A5P2X5Y2</accession>
<dbReference type="RefSeq" id="WP_150509736.1">
    <property type="nucleotide sequence ID" value="NZ_BMSQ01000020.1"/>
</dbReference>
<dbReference type="PANTHER" id="PTHR21666:SF270">
    <property type="entry name" value="MUREIN HYDROLASE ACTIVATOR ENVC"/>
    <property type="match status" value="1"/>
</dbReference>
<dbReference type="InterPro" id="IPR016047">
    <property type="entry name" value="M23ase_b-sheet_dom"/>
</dbReference>
<reference evidence="6 7" key="1">
    <citation type="submission" date="2017-09" db="EMBL/GenBank/DDBJ databases">
        <authorList>
            <person name="Lee N."/>
            <person name="Cho B.-K."/>
        </authorList>
    </citation>
    <scope>NUCLEOTIDE SEQUENCE [LARGE SCALE GENOMIC DNA]</scope>
    <source>
        <strain evidence="6 7">ATCC 27465</strain>
    </source>
</reference>
<evidence type="ECO:0000256" key="2">
    <source>
        <dbReference type="SAM" id="MobiDB-lite"/>
    </source>
</evidence>
<dbReference type="SUPFAM" id="SSF53955">
    <property type="entry name" value="Lysozyme-like"/>
    <property type="match status" value="1"/>
</dbReference>
<feature type="transmembrane region" description="Helical" evidence="3">
    <location>
        <begin position="1062"/>
        <end position="1083"/>
    </location>
</feature>
<dbReference type="PANTHER" id="PTHR21666">
    <property type="entry name" value="PEPTIDASE-RELATED"/>
    <property type="match status" value="1"/>
</dbReference>
<dbReference type="InterPro" id="IPR050570">
    <property type="entry name" value="Cell_wall_metabolism_enzyme"/>
</dbReference>
<reference evidence="5 8" key="2">
    <citation type="submission" date="2020-08" db="EMBL/GenBank/DDBJ databases">
        <title>Genomic Encyclopedia of Type Strains, Phase III (KMG-III): the genomes of soil and plant-associated and newly described type strains.</title>
        <authorList>
            <person name="Whitman W."/>
        </authorList>
    </citation>
    <scope>NUCLEOTIDE SEQUENCE [LARGE SCALE GENOMIC DNA]</scope>
    <source>
        <strain evidence="5 8">CECT 3146</strain>
    </source>
</reference>
<feature type="transmembrane region" description="Helical" evidence="3">
    <location>
        <begin position="954"/>
        <end position="974"/>
    </location>
</feature>
<dbReference type="CDD" id="cd12797">
    <property type="entry name" value="M23_peptidase"/>
    <property type="match status" value="1"/>
</dbReference>
<sequence length="1774" mass="187173">MAISVGSVEIDVIPNARGIHGRLRAALVPPASQIGDEVGRIIGRQIAAHITPSVRDGIQDGARAARPAATRQGSDTGGAFARSLKARLEAAFRSMPKLDVRLSDTGVDADLARLRARLEALSGKTIGVDIDAQAARAEAADIEERLRRIGAAHPNVAVRADTAAAIAQLRLLQEQVDELSADPARIRVETDGTFGQRLRAQVQAAEASLPNINIGADTSPAEVELARLRARLTALRDVRIGVDMDAATAQAEISAIEARLQALAAQDADVAVRVDAAAAAAQLAAVQAMVNKLDADDVKVRVDTSGATSAIFQLSVALGSVAVIPAIPVLAAGMGAIASAGVAAAAGVGALGAVAIPAFMGIARAAQAQKAAQDAATTASIKGGQAASQGAARARQLEGAQQSLAAAHRNAARQIQQAEQAVADAKRSAAEANRQASQQVRQAEQDVAAAVQQAADRQRDAAQQVKDAKQSLANAVQQAADRQQAANDRVVAAEQSLADAQRSARQAQQDLTQARRDAAMELEDLGNRLTDAQLSQRDAALTVQAAEQRLRAVRAKGSKASALEQAQAQLAYDQAVQRLKEQRLATKRIADEKKKADRAGVDGSDRVKNAQGRLADAQRQVREQTAALAKAQQAAARQQRENALEIAAAQAKVADAQRNVARVQKECAAAISAAQDKVIEAQRNATKVQQDGARSVGRAQESLANTHVTAADSITSAERQVASAAQQTAGSMSQAAVAQAKYQEELSELSPAARDTFDAFTDLRSAFSAWSESLQPRVMPIFTRALIGLKNALPGLTPFAKEAADAVGELQDRASRGFKNPWWKGFKADLAGAVRPAIIGLGVSFGNVFKGMAGVVQAFLPHMDSISARMRAITGRFAAWGAGLKGSPAFERFLAYAAENGPLVARTIGDISRAFFEVARALSPLSGPLLEVLGVLARGIASVAETTPWLIQGLYGLFIATKLWTLALVLQAAVLNAHPITLLIIGIVALVAAVVYAYKRFDWFRAGVQAVWNGIKDAVSGAWNQVLRPAFDGISTGLRTVGGWGSWLWRTALKPAFDGISLGARVLAAVIATLLIAPVVLGFKLTAATGKWLYEKGLLPAFRGIGVAAGALYRNAIKPAVDGIVEGFRFVGRIGKWLWENALRPAFRGIGTAAGALYRVTIKPVGDRIVGTFRFVARIGKWLWQQALAPAFRGIGAVGKWLYDKAIKPAFSGIATTASWLWRKGLKPPFDRIKEAVRLVGVAFGRAKDAIKTAWGKVQSITKGPVNFVIKYVYGKGIRPVWNAVAKIVSLDELPPAPKQLAAGGTVGDGFGPARPMVTNRPTAIVGEGNPRFPEFVIPTDPRFRNRARALHAAAGTKLMADGGILGGAWDWTKDTIGKAINWAKTGFNLLTNPSKAWDKLVKPIKERVAKGITGDGLWAKAIRRVPGKWIGGLKSKLVDAVNSMLGGGADGMLGGAWLKPVDARFGTKFGVRGSMWSSGRHTGLDFPAAIGTAVKAVADGTIAKTANGGPYGKHIVINHGSGLQSLYAHMSAILMKQGRGVAGGTQIGRVGNTGNTTGPHLHLEARVNGRSVDPMPFLTGGGKGFPANAVGAAQKYAKALLPRYGWGANQFGPLKKLWHGESGWRWNADNPTSDAYGIPQALPGSKMRSAGPDWRTNAKTQIRWGMGYIKDRPDYGSPARAYAKWLARSPHWYDQGGMLQPGLNLAYNGTGRPEPVFTSTQASALARMATGGGGLGDLSVQVFVGDREITEIARAEVRRSNGELVTALRGGRG</sequence>
<feature type="transmembrane region" description="Helical" evidence="3">
    <location>
        <begin position="337"/>
        <end position="360"/>
    </location>
</feature>
<keyword evidence="3" id="KW-1133">Transmembrane helix</keyword>
<evidence type="ECO:0000313" key="8">
    <source>
        <dbReference type="Proteomes" id="UP000549009"/>
    </source>
</evidence>
<dbReference type="SUPFAM" id="SSF51261">
    <property type="entry name" value="Duplicated hybrid motif"/>
    <property type="match status" value="1"/>
</dbReference>
<dbReference type="InterPro" id="IPR011055">
    <property type="entry name" value="Dup_hybrid_motif"/>
</dbReference>
<dbReference type="OrthoDB" id="3765294at2"/>
<dbReference type="InterPro" id="IPR023346">
    <property type="entry name" value="Lysozyme-like_dom_sf"/>
</dbReference>
<evidence type="ECO:0000313" key="5">
    <source>
        <dbReference type="EMBL" id="MBB5108276.1"/>
    </source>
</evidence>
<feature type="transmembrane region" description="Helical" evidence="3">
    <location>
        <begin position="980"/>
        <end position="998"/>
    </location>
</feature>
<name>A0A5P2X5Y2_STRST</name>
<feature type="region of interest" description="Disordered" evidence="2">
    <location>
        <begin position="486"/>
        <end position="513"/>
    </location>
</feature>
<dbReference type="KEGG" id="sspb:CP982_07275"/>
<feature type="coiled-coil region" evidence="1">
    <location>
        <begin position="132"/>
        <end position="182"/>
    </location>
</feature>
<evidence type="ECO:0000313" key="7">
    <source>
        <dbReference type="Proteomes" id="UP000326505"/>
    </source>
</evidence>
<proteinExistence type="predicted"/>
<evidence type="ECO:0000259" key="4">
    <source>
        <dbReference type="Pfam" id="PF01551"/>
    </source>
</evidence>
<keyword evidence="3" id="KW-0472">Membrane</keyword>
<dbReference type="Gene3D" id="2.70.70.10">
    <property type="entry name" value="Glucose Permease (Domain IIA)"/>
    <property type="match status" value="1"/>
</dbReference>
<feature type="compositionally biased region" description="Low complexity" evidence="2">
    <location>
        <begin position="486"/>
        <end position="511"/>
    </location>
</feature>
<dbReference type="Proteomes" id="UP000326505">
    <property type="component" value="Chromosome"/>
</dbReference>
<feature type="coiled-coil region" evidence="1">
    <location>
        <begin position="607"/>
        <end position="691"/>
    </location>
</feature>